<dbReference type="Proteomes" id="UP001172155">
    <property type="component" value="Unassembled WGS sequence"/>
</dbReference>
<evidence type="ECO:0000256" key="2">
    <source>
        <dbReference type="ARBA" id="ARBA00010492"/>
    </source>
</evidence>
<proteinExistence type="inferred from homology"/>
<dbReference type="CDD" id="cd09487">
    <property type="entry name" value="SAM_superfamily"/>
    <property type="match status" value="1"/>
</dbReference>
<sequence length="238" mass="27115">MKSARLPSFLGLVLRPRAAPTTPFAASGLLAQSRWSHSKTEPVIPKPIPLVPDVKTFLTVIGRDMKQHVQKFPTWEALFSLTSEQLRELGVEPPRSRRYLLRMRKRFVDGVFGPGGDLKYVENGVATLDVQEVDLNEVDRDRSVVNVPPGKRVKDIPEAERKKVLFKPQDYKIKGVRGITGPYAIRKSRGIALVTVTEGMWEQKRGHKVDGGERRRDMVRFKKRVAERKALKEKQGYY</sequence>
<dbReference type="AlphaFoldDB" id="A0AA40FB88"/>
<evidence type="ECO:0000256" key="4">
    <source>
        <dbReference type="ARBA" id="ARBA00035129"/>
    </source>
</evidence>
<protein>
    <recommendedName>
        <fullName evidence="4">Small ribosomal subunit protein mS41</fullName>
    </recommendedName>
</protein>
<dbReference type="SUPFAM" id="SSF47769">
    <property type="entry name" value="SAM/Pointed domain"/>
    <property type="match status" value="1"/>
</dbReference>
<dbReference type="InterPro" id="IPR013761">
    <property type="entry name" value="SAM/pointed_sf"/>
</dbReference>
<keyword evidence="7" id="KW-1185">Reference proteome</keyword>
<comment type="subcellular location">
    <subcellularLocation>
        <location evidence="1">Mitochondrion</location>
    </subcellularLocation>
</comment>
<evidence type="ECO:0000313" key="7">
    <source>
        <dbReference type="Proteomes" id="UP001172155"/>
    </source>
</evidence>
<dbReference type="InterPro" id="IPR039603">
    <property type="entry name" value="Ribosomal_mS41"/>
</dbReference>
<accession>A0AA40FB88</accession>
<dbReference type="SMART" id="SM01238">
    <property type="entry name" value="IGR"/>
    <property type="match status" value="1"/>
</dbReference>
<dbReference type="EMBL" id="JAUKUD010000001">
    <property type="protein sequence ID" value="KAK0754526.1"/>
    <property type="molecule type" value="Genomic_DNA"/>
</dbReference>
<organism evidence="6 7">
    <name type="scientific">Schizothecium vesticola</name>
    <dbReference type="NCBI Taxonomy" id="314040"/>
    <lineage>
        <taxon>Eukaryota</taxon>
        <taxon>Fungi</taxon>
        <taxon>Dikarya</taxon>
        <taxon>Ascomycota</taxon>
        <taxon>Pezizomycotina</taxon>
        <taxon>Sordariomycetes</taxon>
        <taxon>Sordariomycetidae</taxon>
        <taxon>Sordariales</taxon>
        <taxon>Schizotheciaceae</taxon>
        <taxon>Schizothecium</taxon>
    </lineage>
</organism>
<dbReference type="InterPro" id="IPR019083">
    <property type="entry name" value="SAM_Ribosomal_mS41"/>
</dbReference>
<dbReference type="PANTHER" id="PTHR28235">
    <property type="entry name" value="PROTEIN FYV4, MITOCHONDRIAL"/>
    <property type="match status" value="1"/>
</dbReference>
<comment type="similarity">
    <text evidence="2">Belongs to the mitochondrion-specific ribosomal protein mS41 family.</text>
</comment>
<name>A0AA40FB88_9PEZI</name>
<reference evidence="6" key="1">
    <citation type="submission" date="2023-06" db="EMBL/GenBank/DDBJ databases">
        <title>Genome-scale phylogeny and comparative genomics of the fungal order Sordariales.</title>
        <authorList>
            <consortium name="Lawrence Berkeley National Laboratory"/>
            <person name="Hensen N."/>
            <person name="Bonometti L."/>
            <person name="Westerberg I."/>
            <person name="Brannstrom I.O."/>
            <person name="Guillou S."/>
            <person name="Cros-Aarteil S."/>
            <person name="Calhoun S."/>
            <person name="Haridas S."/>
            <person name="Kuo A."/>
            <person name="Mondo S."/>
            <person name="Pangilinan J."/>
            <person name="Riley R."/>
            <person name="LaButti K."/>
            <person name="Andreopoulos B."/>
            <person name="Lipzen A."/>
            <person name="Chen C."/>
            <person name="Yanf M."/>
            <person name="Daum C."/>
            <person name="Ng V."/>
            <person name="Clum A."/>
            <person name="Steindorff A."/>
            <person name="Ohm R."/>
            <person name="Martin F."/>
            <person name="Silar P."/>
            <person name="Natvig D."/>
            <person name="Lalanne C."/>
            <person name="Gautier V."/>
            <person name="Ament-velasquez S.L."/>
            <person name="Kruys A."/>
            <person name="Hutchinson M.I."/>
            <person name="Powell A.J."/>
            <person name="Barry K."/>
            <person name="Miller A.N."/>
            <person name="Grigoriev I.V."/>
            <person name="Debuchy R."/>
            <person name="Gladieux P."/>
            <person name="Thoren M.H."/>
            <person name="Johannesson H."/>
        </authorList>
    </citation>
    <scope>NUCLEOTIDE SEQUENCE</scope>
    <source>
        <strain evidence="6">SMH3187-1</strain>
    </source>
</reference>
<evidence type="ECO:0000256" key="3">
    <source>
        <dbReference type="ARBA" id="ARBA00023128"/>
    </source>
</evidence>
<dbReference type="Pfam" id="PF09597">
    <property type="entry name" value="SAM_Ribosomal_mS41"/>
    <property type="match status" value="1"/>
</dbReference>
<feature type="domain" description="Small ribosomal subunit protein mS41 SAM" evidence="5">
    <location>
        <begin position="54"/>
        <end position="110"/>
    </location>
</feature>
<evidence type="ECO:0000313" key="6">
    <source>
        <dbReference type="EMBL" id="KAK0754526.1"/>
    </source>
</evidence>
<dbReference type="GO" id="GO:0005739">
    <property type="term" value="C:mitochondrion"/>
    <property type="evidence" value="ECO:0007669"/>
    <property type="project" value="UniProtKB-SubCell"/>
</dbReference>
<gene>
    <name evidence="6" type="ORF">B0T18DRAFT_38486</name>
</gene>
<evidence type="ECO:0000259" key="5">
    <source>
        <dbReference type="SMART" id="SM01238"/>
    </source>
</evidence>
<dbReference type="PANTHER" id="PTHR28235:SF1">
    <property type="entry name" value="SMALL RIBOSOMAL SUBUNIT PROTEIN MS41"/>
    <property type="match status" value="1"/>
</dbReference>
<comment type="caution">
    <text evidence="6">The sequence shown here is derived from an EMBL/GenBank/DDBJ whole genome shotgun (WGS) entry which is preliminary data.</text>
</comment>
<evidence type="ECO:0000256" key="1">
    <source>
        <dbReference type="ARBA" id="ARBA00004173"/>
    </source>
</evidence>
<keyword evidence="3" id="KW-0496">Mitochondrion</keyword>